<dbReference type="Proteomes" id="UP001222932">
    <property type="component" value="Unassembled WGS sequence"/>
</dbReference>
<reference evidence="2" key="2">
    <citation type="submission" date="2023-06" db="EMBL/GenBank/DDBJ databases">
        <authorList>
            <person name="Kobayashi Y."/>
            <person name="Kayamori A."/>
            <person name="Aoki K."/>
            <person name="Shiwa Y."/>
            <person name="Fujita N."/>
            <person name="Sugita T."/>
            <person name="Iwasaki W."/>
            <person name="Tanaka N."/>
            <person name="Takashima M."/>
        </authorList>
    </citation>
    <scope>NUCLEOTIDE SEQUENCE</scope>
    <source>
        <strain evidence="2">HIS016</strain>
    </source>
</reference>
<evidence type="ECO:0000256" key="1">
    <source>
        <dbReference type="SAM" id="MobiDB-lite"/>
    </source>
</evidence>
<organism evidence="2 3">
    <name type="scientific">Cutaneotrichosporon spelunceum</name>
    <dbReference type="NCBI Taxonomy" id="1672016"/>
    <lineage>
        <taxon>Eukaryota</taxon>
        <taxon>Fungi</taxon>
        <taxon>Dikarya</taxon>
        <taxon>Basidiomycota</taxon>
        <taxon>Agaricomycotina</taxon>
        <taxon>Tremellomycetes</taxon>
        <taxon>Trichosporonales</taxon>
        <taxon>Trichosporonaceae</taxon>
        <taxon>Cutaneotrichosporon</taxon>
    </lineage>
</organism>
<feature type="region of interest" description="Disordered" evidence="1">
    <location>
        <begin position="485"/>
        <end position="504"/>
    </location>
</feature>
<feature type="region of interest" description="Disordered" evidence="1">
    <location>
        <begin position="216"/>
        <end position="243"/>
    </location>
</feature>
<feature type="compositionally biased region" description="Low complexity" evidence="1">
    <location>
        <begin position="564"/>
        <end position="577"/>
    </location>
</feature>
<comment type="caution">
    <text evidence="2">The sequence shown here is derived from an EMBL/GenBank/DDBJ whole genome shotgun (WGS) entry which is preliminary data.</text>
</comment>
<sequence length="603" mass="64611">MGSNPPITAVPFSLAQPKVHIARYLDSVRPYVGEHANRGTAYFVRSRRGGDHLCEEDWNPDYLPPADSSFSDHALALSAFLQALSSPGASTSQLCDLSAKGSVLADSLRPRLRDNTKLVDHERGKHHPFTRGASALRISPYPMRSGIKTGDVPSGSDHFAGLCLNQQPHQPQTQRYGPDLGLHNRAFLPDPLATPLAPLGVEYEIAHNLGVSPRKVNAGPSGVPGASPKRVTAPDVSRSPMSQDVVNAAPGRHTIARPGIFARGVTSQPIKVTAIPQQPSTGVAPYQMDERLLLGLMSNRAQEQAPHPLPSIQLAPQSHTTLGNMRMGSSFTPWPLSRPCQTQQQTPPGTSSLPLEDPSLLVDAMLPFYASRSRNGTQYQQLPTPPSALASLLPTELSNLVSPIDTAPSPLDVFEAMHSNAPQASEQRAVSADPPRWDSSPEAFDWARPVSAPPSKLAQPPLNEATHARMPTPSFTQAEFQDLLTGSSDPARNGGGALAPLQQSAKPPVDFAYTLRPNDYDFGLKWPGCADASNWDMSPQTYHPAPYTYGYSPPAQAELTTSVLPTSGPSGSSSFPSWHDTYSPQDSPGDAPLPQACATHAYI</sequence>
<name>A0AAD3TQT4_9TREE</name>
<proteinExistence type="predicted"/>
<feature type="region of interest" description="Disordered" evidence="1">
    <location>
        <begin position="335"/>
        <end position="357"/>
    </location>
</feature>
<keyword evidence="3" id="KW-1185">Reference proteome</keyword>
<accession>A0AAD3TQT4</accession>
<reference evidence="2" key="1">
    <citation type="journal article" date="2023" name="BMC Genomics">
        <title>Chromosome-level genome assemblies of Cutaneotrichosporon spp. (Trichosporonales, Basidiomycota) reveal imbalanced evolution between nucleotide sequences and chromosome synteny.</title>
        <authorList>
            <person name="Kobayashi Y."/>
            <person name="Kayamori A."/>
            <person name="Aoki K."/>
            <person name="Shiwa Y."/>
            <person name="Matsutani M."/>
            <person name="Fujita N."/>
            <person name="Sugita T."/>
            <person name="Iwasaki W."/>
            <person name="Tanaka N."/>
            <person name="Takashima M."/>
        </authorList>
    </citation>
    <scope>NUCLEOTIDE SEQUENCE</scope>
    <source>
        <strain evidence="2">HIS016</strain>
    </source>
</reference>
<dbReference type="AlphaFoldDB" id="A0AAD3TQT4"/>
<protein>
    <submittedName>
        <fullName evidence="2">Uncharacterized protein</fullName>
    </submittedName>
</protein>
<feature type="region of interest" description="Disordered" evidence="1">
    <location>
        <begin position="564"/>
        <end position="593"/>
    </location>
</feature>
<evidence type="ECO:0000313" key="2">
    <source>
        <dbReference type="EMBL" id="GMK54685.1"/>
    </source>
</evidence>
<gene>
    <name evidence="2" type="ORF">CspeluHIS016_0112710</name>
</gene>
<evidence type="ECO:0000313" key="3">
    <source>
        <dbReference type="Proteomes" id="UP001222932"/>
    </source>
</evidence>
<dbReference type="EMBL" id="BTCM01000001">
    <property type="protein sequence ID" value="GMK54685.1"/>
    <property type="molecule type" value="Genomic_DNA"/>
</dbReference>